<dbReference type="FunFam" id="3.30.70.330:FF:000448">
    <property type="entry name" value="Negative elongation factor E"/>
    <property type="match status" value="1"/>
</dbReference>
<comment type="function">
    <text evidence="11">Essential component of the NELF complex, a complex that negatively regulates the elongation of transcription by RNA polymerase II by RNA polymerase II. The NELF complex, which acts via an association with the DSIF complex, causes transcriptional pausing.</text>
</comment>
<evidence type="ECO:0000313" key="16">
    <source>
        <dbReference type="Proteomes" id="UP000515158"/>
    </source>
</evidence>
<comment type="subcellular location">
    <subcellularLocation>
        <location evidence="2">Chromosome</location>
    </subcellularLocation>
    <subcellularLocation>
        <location evidence="1">Nucleus</location>
    </subcellularLocation>
</comment>
<reference evidence="17" key="1">
    <citation type="submission" date="2025-08" db="UniProtKB">
        <authorList>
            <consortium name="RefSeq"/>
        </authorList>
    </citation>
    <scope>IDENTIFICATION</scope>
    <source>
        <tissue evidence="17">Total insect</tissue>
    </source>
</reference>
<feature type="region of interest" description="Disordered" evidence="14">
    <location>
        <begin position="265"/>
        <end position="305"/>
    </location>
</feature>
<evidence type="ECO:0000256" key="4">
    <source>
        <dbReference type="ARBA" id="ARBA00014464"/>
    </source>
</evidence>
<dbReference type="Gene3D" id="3.30.70.330">
    <property type="match status" value="1"/>
</dbReference>
<evidence type="ECO:0000256" key="2">
    <source>
        <dbReference type="ARBA" id="ARBA00004286"/>
    </source>
</evidence>
<keyword evidence="5" id="KW-0158">Chromosome</keyword>
<dbReference type="PROSITE" id="PS50102">
    <property type="entry name" value="RRM"/>
    <property type="match status" value="1"/>
</dbReference>
<organism evidence="17">
    <name type="scientific">Thrips palmi</name>
    <name type="common">Melon thrips</name>
    <dbReference type="NCBI Taxonomy" id="161013"/>
    <lineage>
        <taxon>Eukaryota</taxon>
        <taxon>Metazoa</taxon>
        <taxon>Ecdysozoa</taxon>
        <taxon>Arthropoda</taxon>
        <taxon>Hexapoda</taxon>
        <taxon>Insecta</taxon>
        <taxon>Pterygota</taxon>
        <taxon>Neoptera</taxon>
        <taxon>Paraneoptera</taxon>
        <taxon>Thysanoptera</taxon>
        <taxon>Terebrantia</taxon>
        <taxon>Thripoidea</taxon>
        <taxon>Thripidae</taxon>
        <taxon>Thrips</taxon>
    </lineage>
</organism>
<dbReference type="InterPro" id="IPR000504">
    <property type="entry name" value="RRM_dom"/>
</dbReference>
<dbReference type="CTD" id="38982"/>
<keyword evidence="7 13" id="KW-0694">RNA-binding</keyword>
<keyword evidence="8" id="KW-0805">Transcription regulation</keyword>
<dbReference type="Proteomes" id="UP000515158">
    <property type="component" value="Unplaced"/>
</dbReference>
<evidence type="ECO:0000256" key="11">
    <source>
        <dbReference type="ARBA" id="ARBA00054796"/>
    </source>
</evidence>
<dbReference type="GO" id="GO:0003746">
    <property type="term" value="F:translation elongation factor activity"/>
    <property type="evidence" value="ECO:0007669"/>
    <property type="project" value="UniProtKB-KW"/>
</dbReference>
<dbReference type="PANTHER" id="PTHR17250:SF0">
    <property type="entry name" value="NEGATIVE ELONGATION FACTOR E"/>
    <property type="match status" value="1"/>
</dbReference>
<evidence type="ECO:0000256" key="7">
    <source>
        <dbReference type="ARBA" id="ARBA00022884"/>
    </source>
</evidence>
<keyword evidence="17" id="KW-0648">Protein biosynthesis</keyword>
<comment type="subunit">
    <text evidence="12">Component of the NELF complex, which is at least composed of TH1/NELF-D and NELF-E.</text>
</comment>
<dbReference type="GO" id="GO:0032021">
    <property type="term" value="C:NELF complex"/>
    <property type="evidence" value="ECO:0007669"/>
    <property type="project" value="InterPro"/>
</dbReference>
<dbReference type="InterPro" id="IPR012677">
    <property type="entry name" value="Nucleotide-bd_a/b_plait_sf"/>
</dbReference>
<evidence type="ECO:0000256" key="8">
    <source>
        <dbReference type="ARBA" id="ARBA00023015"/>
    </source>
</evidence>
<gene>
    <name evidence="17" type="primary">LOC117640591</name>
</gene>
<dbReference type="GO" id="GO:0003723">
    <property type="term" value="F:RNA binding"/>
    <property type="evidence" value="ECO:0007669"/>
    <property type="project" value="UniProtKB-UniRule"/>
</dbReference>
<evidence type="ECO:0000313" key="17">
    <source>
        <dbReference type="RefSeq" id="XP_034233072.1"/>
    </source>
</evidence>
<keyword evidence="17" id="KW-0251">Elongation factor</keyword>
<keyword evidence="9" id="KW-0804">Transcription</keyword>
<dbReference type="OrthoDB" id="378874at2759"/>
<feature type="region of interest" description="Disordered" evidence="14">
    <location>
        <begin position="138"/>
        <end position="158"/>
    </location>
</feature>
<dbReference type="Pfam" id="PF00076">
    <property type="entry name" value="RRM_1"/>
    <property type="match status" value="1"/>
</dbReference>
<sequence length="305" mass="34476">MKNFETRPKHKFGFCCLCFENSLFKLVKMVYLHFPNNLTEEEQMLQAKYAKLKKKKKALQAWKAPKPEPERTAPAQKRPTEGRDAREVARKLLKSGAITAIPKIQKRPEQAGFKRPRGLERKLSAAERTVSAYQPFQAAHTDEVPGPTAEPAEKPRVKNLYDSFVTARDREERGLTEKKEKTDKPRVGNTIFVQGFQITEDLLRKAFMNCGLIINISMEVEKDRGFVTFKTEEAAERAIAEINGSMVSGVQLKVTLARRQPQISPINDAASSSTWATIAASHSQKGSHKDKRQPVVYEDDSLFAD</sequence>
<proteinExistence type="inferred from homology"/>
<dbReference type="InterPro" id="IPR035979">
    <property type="entry name" value="RBD_domain_sf"/>
</dbReference>
<dbReference type="InParanoid" id="A0A6P8YGJ1"/>
<evidence type="ECO:0000256" key="5">
    <source>
        <dbReference type="ARBA" id="ARBA00022454"/>
    </source>
</evidence>
<dbReference type="PANTHER" id="PTHR17250">
    <property type="entry name" value="NEGATIVE ELONGATION FACTOR E"/>
    <property type="match status" value="1"/>
</dbReference>
<evidence type="ECO:0000256" key="6">
    <source>
        <dbReference type="ARBA" id="ARBA00022491"/>
    </source>
</evidence>
<dbReference type="AlphaFoldDB" id="A0A6P8YGJ1"/>
<evidence type="ECO:0000256" key="1">
    <source>
        <dbReference type="ARBA" id="ARBA00004123"/>
    </source>
</evidence>
<feature type="compositionally biased region" description="Low complexity" evidence="14">
    <location>
        <begin position="269"/>
        <end position="283"/>
    </location>
</feature>
<protein>
    <recommendedName>
        <fullName evidence="4">Negative elongation factor E</fullName>
    </recommendedName>
</protein>
<dbReference type="GO" id="GO:0034244">
    <property type="term" value="P:negative regulation of transcription elongation by RNA polymerase II"/>
    <property type="evidence" value="ECO:0007669"/>
    <property type="project" value="TreeGrafter"/>
</dbReference>
<dbReference type="FunCoup" id="A0A6P8YGJ1">
    <property type="interactions" value="1171"/>
</dbReference>
<dbReference type="GO" id="GO:0005694">
    <property type="term" value="C:chromosome"/>
    <property type="evidence" value="ECO:0007669"/>
    <property type="project" value="UniProtKB-SubCell"/>
</dbReference>
<dbReference type="InterPro" id="IPR033102">
    <property type="entry name" value="NELFE"/>
</dbReference>
<evidence type="ECO:0000259" key="15">
    <source>
        <dbReference type="PROSITE" id="PS50102"/>
    </source>
</evidence>
<feature type="domain" description="RRM" evidence="15">
    <location>
        <begin position="189"/>
        <end position="259"/>
    </location>
</feature>
<evidence type="ECO:0000256" key="3">
    <source>
        <dbReference type="ARBA" id="ARBA00006120"/>
    </source>
</evidence>
<evidence type="ECO:0000256" key="12">
    <source>
        <dbReference type="ARBA" id="ARBA00065269"/>
    </source>
</evidence>
<dbReference type="KEGG" id="tpal:117640591"/>
<evidence type="ECO:0000256" key="14">
    <source>
        <dbReference type="SAM" id="MobiDB-lite"/>
    </source>
</evidence>
<keyword evidence="10" id="KW-0539">Nucleus</keyword>
<accession>A0A6P8YGJ1</accession>
<dbReference type="SUPFAM" id="SSF54928">
    <property type="entry name" value="RNA-binding domain, RBD"/>
    <property type="match status" value="1"/>
</dbReference>
<comment type="similarity">
    <text evidence="3">Belongs to the RRM NELF-E family.</text>
</comment>
<keyword evidence="16" id="KW-1185">Reference proteome</keyword>
<dbReference type="RefSeq" id="XP_034233072.1">
    <property type="nucleotide sequence ID" value="XM_034377181.1"/>
</dbReference>
<keyword evidence="6" id="KW-0678">Repressor</keyword>
<evidence type="ECO:0000256" key="9">
    <source>
        <dbReference type="ARBA" id="ARBA00023163"/>
    </source>
</evidence>
<evidence type="ECO:0000256" key="13">
    <source>
        <dbReference type="PROSITE-ProRule" id="PRU00176"/>
    </source>
</evidence>
<name>A0A6P8YGJ1_THRPL</name>
<feature type="region of interest" description="Disordered" evidence="14">
    <location>
        <begin position="58"/>
        <end position="85"/>
    </location>
</feature>
<dbReference type="SMART" id="SM00360">
    <property type="entry name" value="RRM"/>
    <property type="match status" value="1"/>
</dbReference>
<evidence type="ECO:0000256" key="10">
    <source>
        <dbReference type="ARBA" id="ARBA00023242"/>
    </source>
</evidence>
<dbReference type="GeneID" id="117640591"/>